<evidence type="ECO:0000256" key="6">
    <source>
        <dbReference type="ARBA" id="ARBA00022989"/>
    </source>
</evidence>
<dbReference type="AlphaFoldDB" id="A0A7E4UZ85"/>
<keyword evidence="11 13" id="KW-0739">Sodium transport</keyword>
<evidence type="ECO:0000256" key="10">
    <source>
        <dbReference type="ARBA" id="ARBA00023180"/>
    </source>
</evidence>
<keyword evidence="9 14" id="KW-0472">Membrane</keyword>
<keyword evidence="15" id="KW-1185">Reference proteome</keyword>
<reference evidence="15" key="1">
    <citation type="journal article" date="2013" name="Genetics">
        <title>The draft genome and transcriptome of Panagrellus redivivus are shaped by the harsh demands of a free-living lifestyle.</title>
        <authorList>
            <person name="Srinivasan J."/>
            <person name="Dillman A.R."/>
            <person name="Macchietto M.G."/>
            <person name="Heikkinen L."/>
            <person name="Lakso M."/>
            <person name="Fracchia K.M."/>
            <person name="Antoshechkin I."/>
            <person name="Mortazavi A."/>
            <person name="Wong G."/>
            <person name="Sternberg P.W."/>
        </authorList>
    </citation>
    <scope>NUCLEOTIDE SEQUENCE [LARGE SCALE GENOMIC DNA]</scope>
    <source>
        <strain evidence="15">MT8872</strain>
    </source>
</reference>
<comment type="similarity">
    <text evidence="2 13">Belongs to the amiloride-sensitive sodium channel (TC 1.A.6) family.</text>
</comment>
<dbReference type="Gene3D" id="1.10.287.770">
    <property type="entry name" value="YojJ-like"/>
    <property type="match status" value="1"/>
</dbReference>
<evidence type="ECO:0000256" key="14">
    <source>
        <dbReference type="SAM" id="Phobius"/>
    </source>
</evidence>
<protein>
    <submittedName>
        <fullName evidence="16">SSD domain-containing protein</fullName>
    </submittedName>
</protein>
<evidence type="ECO:0000256" key="8">
    <source>
        <dbReference type="ARBA" id="ARBA00023065"/>
    </source>
</evidence>
<organism evidence="15 16">
    <name type="scientific">Panagrellus redivivus</name>
    <name type="common">Microworm</name>
    <dbReference type="NCBI Taxonomy" id="6233"/>
    <lineage>
        <taxon>Eukaryota</taxon>
        <taxon>Metazoa</taxon>
        <taxon>Ecdysozoa</taxon>
        <taxon>Nematoda</taxon>
        <taxon>Chromadorea</taxon>
        <taxon>Rhabditida</taxon>
        <taxon>Tylenchina</taxon>
        <taxon>Panagrolaimomorpha</taxon>
        <taxon>Panagrolaimoidea</taxon>
        <taxon>Panagrolaimidae</taxon>
        <taxon>Panagrellus</taxon>
    </lineage>
</organism>
<dbReference type="PANTHER" id="PTHR11690">
    <property type="entry name" value="AMILORIDE-SENSITIVE SODIUM CHANNEL-RELATED"/>
    <property type="match status" value="1"/>
</dbReference>
<evidence type="ECO:0000256" key="2">
    <source>
        <dbReference type="ARBA" id="ARBA00007193"/>
    </source>
</evidence>
<evidence type="ECO:0000313" key="15">
    <source>
        <dbReference type="Proteomes" id="UP000492821"/>
    </source>
</evidence>
<keyword evidence="12 13" id="KW-0407">Ion channel</keyword>
<dbReference type="Proteomes" id="UP000492821">
    <property type="component" value="Unassembled WGS sequence"/>
</dbReference>
<evidence type="ECO:0000256" key="12">
    <source>
        <dbReference type="ARBA" id="ARBA00023303"/>
    </source>
</evidence>
<dbReference type="InterPro" id="IPR001873">
    <property type="entry name" value="ENaC"/>
</dbReference>
<evidence type="ECO:0000313" key="16">
    <source>
        <dbReference type="WBParaSite" id="Pan_g14623.t1"/>
    </source>
</evidence>
<evidence type="ECO:0000256" key="5">
    <source>
        <dbReference type="ARBA" id="ARBA00022692"/>
    </source>
</evidence>
<dbReference type="GO" id="GO:0015280">
    <property type="term" value="F:ligand-gated sodium channel activity"/>
    <property type="evidence" value="ECO:0007669"/>
    <property type="project" value="TreeGrafter"/>
</dbReference>
<dbReference type="Pfam" id="PF00858">
    <property type="entry name" value="ASC"/>
    <property type="match status" value="1"/>
</dbReference>
<keyword evidence="10" id="KW-0325">Glycoprotein</keyword>
<keyword evidence="8 13" id="KW-0406">Ion transport</keyword>
<keyword evidence="7" id="KW-0915">Sodium</keyword>
<evidence type="ECO:0000256" key="9">
    <source>
        <dbReference type="ARBA" id="ARBA00023136"/>
    </source>
</evidence>
<keyword evidence="6 14" id="KW-1133">Transmembrane helix</keyword>
<evidence type="ECO:0000256" key="3">
    <source>
        <dbReference type="ARBA" id="ARBA00022448"/>
    </source>
</evidence>
<evidence type="ECO:0000256" key="4">
    <source>
        <dbReference type="ARBA" id="ARBA00022461"/>
    </source>
</evidence>
<dbReference type="WBParaSite" id="Pan_g14623.t1">
    <property type="protein sequence ID" value="Pan_g14623.t1"/>
    <property type="gene ID" value="Pan_g14623"/>
</dbReference>
<dbReference type="GO" id="GO:0005886">
    <property type="term" value="C:plasma membrane"/>
    <property type="evidence" value="ECO:0007669"/>
    <property type="project" value="TreeGrafter"/>
</dbReference>
<evidence type="ECO:0000256" key="1">
    <source>
        <dbReference type="ARBA" id="ARBA00004141"/>
    </source>
</evidence>
<evidence type="ECO:0000256" key="7">
    <source>
        <dbReference type="ARBA" id="ARBA00023053"/>
    </source>
</evidence>
<evidence type="ECO:0000256" key="11">
    <source>
        <dbReference type="ARBA" id="ARBA00023201"/>
    </source>
</evidence>
<keyword evidence="3 13" id="KW-0813">Transport</keyword>
<sequence length="836" mass="95461">MERLCRGCTMVEPEAAATNPAFYDDPIDFSDGRVTRKGRFTKKPKKVKLIPAERVVEYKSKSDQFCDYTSLIGFRLLNSKLPTRTRIAAACIMVTGVILLAYTATGAVGKFFASDTAKLCQFFLLNDRNDDDDDNDWNVLPEVRFCHGSQFAQATHRPSQWDTIVDDVRLLLHLHYTNSSSNLGGPSMLPLTEGNGPFKDFYDEEMPEMSGDECRKWYFDGQYGCNTTLRGRNYCSLFTTVSPSNLVLQMSPDISYVNFTDILREKGPCFNNWQRNRNDNEFFCCRLRLAYTMLSAYRTMNFTKFLDQIAITKEDHVVVSPDDLYKSELVWTSQYGQCLSYKTRRVNDVDKNSIKSVTFVVRTSTYDQVGVDGIFAMLVVDDVDANYINVFPGTMTTYYVKERISITDYSCSDGYPRICNDIEGYSIQTCRACYAARTKCNCYSPLQRGIRREKDRECTPIEAIHCAVNTININIPVTICPFACEGSTYTLVSTVMKIDKAPDFQKTYEQVLIADQERAEVVRIINRLILAIDNTTIAFPGRSHRLWSAVEFLTPLMDEYFNFIRDLVVLAYGNDAVLTKIIYNTTGAIDFFSNAELSSGSASIDSALQAFWDNTHTGAIVPSVWNNESLQNPLTVLARSFEATILLTKPVNPPAIVNFYKNTTNMDNFITRLERLCRSFPRGTQYELNDAQRKALFDIFLSNSPLFTTNDSCNILTENNFISNLTKYLNQYGRMSVQPEDFRQNYVILTFDFSGSDNTVVRYNLDYTFWYFLTDVGGMMGLFFGMTLVTLYEIVAFSFIDREPPERHARKALKLTRRTLYQVKPNGQEPLPMIVY</sequence>
<dbReference type="PANTHER" id="PTHR11690:SF244">
    <property type="entry name" value="DEGENERIN LIKE"/>
    <property type="match status" value="1"/>
</dbReference>
<name>A0A7E4UZ85_PANRE</name>
<keyword evidence="4 13" id="KW-0894">Sodium channel</keyword>
<feature type="transmembrane region" description="Helical" evidence="14">
    <location>
        <begin position="769"/>
        <end position="800"/>
    </location>
</feature>
<accession>A0A7E4UZ85</accession>
<comment type="subcellular location">
    <subcellularLocation>
        <location evidence="1">Membrane</location>
        <topology evidence="1">Multi-pass membrane protein</topology>
    </subcellularLocation>
</comment>
<keyword evidence="5 13" id="KW-0812">Transmembrane</keyword>
<reference evidence="16" key="2">
    <citation type="submission" date="2020-10" db="UniProtKB">
        <authorList>
            <consortium name="WormBaseParasite"/>
        </authorList>
    </citation>
    <scope>IDENTIFICATION</scope>
</reference>
<proteinExistence type="inferred from homology"/>
<evidence type="ECO:0000256" key="13">
    <source>
        <dbReference type="RuleBase" id="RU000679"/>
    </source>
</evidence>
<feature type="transmembrane region" description="Helical" evidence="14">
    <location>
        <begin position="87"/>
        <end position="113"/>
    </location>
</feature>